<accession>A0AA41L182</accession>
<sequence>MTYHLYQHPVDLFGGVVITDDDLYDWVASVSPVHTNERGYALYVQRYNVADKVRTSKLARTFDAITARRPPPYHARLALHQIL</sequence>
<dbReference type="AlphaFoldDB" id="A0AA41L182"/>
<evidence type="ECO:0000313" key="2">
    <source>
        <dbReference type="EMBL" id="MCP2007251.1"/>
    </source>
</evidence>
<dbReference type="EMBL" id="JAHTGR010000016">
    <property type="protein sequence ID" value="MBV6324356.1"/>
    <property type="molecule type" value="Genomic_DNA"/>
</dbReference>
<evidence type="ECO:0000313" key="3">
    <source>
        <dbReference type="Proteomes" id="UP001155901"/>
    </source>
</evidence>
<reference evidence="2" key="2">
    <citation type="submission" date="2022-03" db="EMBL/GenBank/DDBJ databases">
        <title>Genome Encyclopedia of Bacteria and Archaea VI: Functional Genomics of Type Strains.</title>
        <authorList>
            <person name="Whitman W."/>
        </authorList>
    </citation>
    <scope>NUCLEOTIDE SEQUENCE</scope>
    <source>
        <strain evidence="2">HSC-15S17</strain>
    </source>
</reference>
<protein>
    <submittedName>
        <fullName evidence="1">Uncharacterized protein</fullName>
    </submittedName>
</protein>
<name>A0AA41L182_9BURK</name>
<dbReference type="Proteomes" id="UP001155901">
    <property type="component" value="Unassembled WGS sequence"/>
</dbReference>
<comment type="caution">
    <text evidence="1">The sequence shown here is derived from an EMBL/GenBank/DDBJ whole genome shotgun (WGS) entry which is preliminary data.</text>
</comment>
<evidence type="ECO:0000313" key="1">
    <source>
        <dbReference type="EMBL" id="MBV6324356.1"/>
    </source>
</evidence>
<keyword evidence="4" id="KW-1185">Reference proteome</keyword>
<dbReference type="Proteomes" id="UP001162889">
    <property type="component" value="Unassembled WGS sequence"/>
</dbReference>
<gene>
    <name evidence="1" type="ORF">KVP70_25810</name>
    <name evidence="2" type="ORF">L1274_000944</name>
</gene>
<organism evidence="1 3">
    <name type="scientific">Duganella violaceipulchra</name>
    <dbReference type="NCBI Taxonomy" id="2849652"/>
    <lineage>
        <taxon>Bacteria</taxon>
        <taxon>Pseudomonadati</taxon>
        <taxon>Pseudomonadota</taxon>
        <taxon>Betaproteobacteria</taxon>
        <taxon>Burkholderiales</taxon>
        <taxon>Oxalobacteraceae</taxon>
        <taxon>Telluria group</taxon>
        <taxon>Duganella</taxon>
    </lineage>
</organism>
<dbReference type="EMBL" id="JALJZU010000002">
    <property type="protein sequence ID" value="MCP2007251.1"/>
    <property type="molecule type" value="Genomic_DNA"/>
</dbReference>
<reference evidence="1" key="1">
    <citation type="submission" date="2021-07" db="EMBL/GenBank/DDBJ databases">
        <title>Characterization of violacein-producing bacteria and related species.</title>
        <authorList>
            <person name="Wilson H.S."/>
            <person name="De Leon M.E."/>
        </authorList>
    </citation>
    <scope>NUCLEOTIDE SEQUENCE</scope>
    <source>
        <strain evidence="1">HSC-15S17</strain>
    </source>
</reference>
<evidence type="ECO:0000313" key="4">
    <source>
        <dbReference type="Proteomes" id="UP001162889"/>
    </source>
</evidence>
<proteinExistence type="predicted"/>